<organism evidence="3 4">
    <name type="scientific">Clathrus columnatus</name>
    <dbReference type="NCBI Taxonomy" id="1419009"/>
    <lineage>
        <taxon>Eukaryota</taxon>
        <taxon>Fungi</taxon>
        <taxon>Dikarya</taxon>
        <taxon>Basidiomycota</taxon>
        <taxon>Agaricomycotina</taxon>
        <taxon>Agaricomycetes</taxon>
        <taxon>Phallomycetidae</taxon>
        <taxon>Phallales</taxon>
        <taxon>Clathraceae</taxon>
        <taxon>Clathrus</taxon>
    </lineage>
</organism>
<name>A0AAV5A4B2_9AGAM</name>
<evidence type="ECO:0000256" key="2">
    <source>
        <dbReference type="RuleBase" id="RU003707"/>
    </source>
</evidence>
<dbReference type="AlphaFoldDB" id="A0AAV5A4B2"/>
<dbReference type="InterPro" id="IPR018376">
    <property type="entry name" value="Enoyl-CoA_hyd/isom_CS"/>
</dbReference>
<dbReference type="CDD" id="cd06558">
    <property type="entry name" value="crotonase-like"/>
    <property type="match status" value="1"/>
</dbReference>
<evidence type="ECO:0000313" key="4">
    <source>
        <dbReference type="Proteomes" id="UP001050691"/>
    </source>
</evidence>
<proteinExistence type="inferred from homology"/>
<sequence length="273" mass="30401">MSINTIQLPRENPLLTITHPSSFEWIIELHNGEDSRLTEHFIENAILPALGHVEHEWLKTPTLEKSKYAKGCLIIIGKRSQDKLLSYPIPTIAALNGHVFAAGFILALACDYRVIRSDKDRRIWGCMNEQDLNKVHFGAPLPPSFSALLSKKVLDQCVLRKITLEGHRFTPSELLQSKLVDEIVDGDINALLQSASKFAEKWSQNATNGVWGLIKNFEIGTSWGGAEHRVRGFRLNPGTAGRLGFKNPTPLVTIVTSMEQNNNMAQAIAAPKF</sequence>
<dbReference type="PROSITE" id="PS00166">
    <property type="entry name" value="ENOYL_COA_HYDRATASE"/>
    <property type="match status" value="1"/>
</dbReference>
<keyword evidence="4" id="KW-1185">Reference proteome</keyword>
<dbReference type="GO" id="GO:0004165">
    <property type="term" value="F:delta(3)-delta(2)-enoyl-CoA isomerase activity"/>
    <property type="evidence" value="ECO:0007669"/>
    <property type="project" value="TreeGrafter"/>
</dbReference>
<reference evidence="3" key="1">
    <citation type="submission" date="2021-10" db="EMBL/GenBank/DDBJ databases">
        <title>De novo Genome Assembly of Clathrus columnatus (Basidiomycota, Fungi) Using Illumina and Nanopore Sequence Data.</title>
        <authorList>
            <person name="Ogiso-Tanaka E."/>
            <person name="Itagaki H."/>
            <person name="Hosoya T."/>
            <person name="Hosaka K."/>
        </authorList>
    </citation>
    <scope>NUCLEOTIDE SEQUENCE</scope>
    <source>
        <strain evidence="3">MO-923</strain>
    </source>
</reference>
<dbReference type="GO" id="GO:0006635">
    <property type="term" value="P:fatty acid beta-oxidation"/>
    <property type="evidence" value="ECO:0007669"/>
    <property type="project" value="TreeGrafter"/>
</dbReference>
<accession>A0AAV5A4B2</accession>
<comment type="similarity">
    <text evidence="1 2">Belongs to the enoyl-CoA hydratase/isomerase family.</text>
</comment>
<dbReference type="SUPFAM" id="SSF52096">
    <property type="entry name" value="ClpP/crotonase"/>
    <property type="match status" value="1"/>
</dbReference>
<protein>
    <recommendedName>
        <fullName evidence="5">Enoyl-CoA hydratase/isomerase family protein</fullName>
    </recommendedName>
</protein>
<evidence type="ECO:0000256" key="1">
    <source>
        <dbReference type="ARBA" id="ARBA00005254"/>
    </source>
</evidence>
<dbReference type="EMBL" id="BPWL01000003">
    <property type="protein sequence ID" value="GJJ08298.1"/>
    <property type="molecule type" value="Genomic_DNA"/>
</dbReference>
<gene>
    <name evidence="3" type="ORF">Clacol_002509</name>
</gene>
<dbReference type="PANTHER" id="PTHR11941">
    <property type="entry name" value="ENOYL-COA HYDRATASE-RELATED"/>
    <property type="match status" value="1"/>
</dbReference>
<dbReference type="PANTHER" id="PTHR11941:SF75">
    <property type="entry name" value="ENOYL-COA HYDRATASE_ISOMERASE FAMILY PROTEIN"/>
    <property type="match status" value="1"/>
</dbReference>
<evidence type="ECO:0000313" key="3">
    <source>
        <dbReference type="EMBL" id="GJJ08298.1"/>
    </source>
</evidence>
<dbReference type="GO" id="GO:0005777">
    <property type="term" value="C:peroxisome"/>
    <property type="evidence" value="ECO:0007669"/>
    <property type="project" value="TreeGrafter"/>
</dbReference>
<dbReference type="InterPro" id="IPR001753">
    <property type="entry name" value="Enoyl-CoA_hydra/iso"/>
</dbReference>
<evidence type="ECO:0008006" key="5">
    <source>
        <dbReference type="Google" id="ProtNLM"/>
    </source>
</evidence>
<dbReference type="Pfam" id="PF00378">
    <property type="entry name" value="ECH_1"/>
    <property type="match status" value="1"/>
</dbReference>
<dbReference type="Proteomes" id="UP001050691">
    <property type="component" value="Unassembled WGS sequence"/>
</dbReference>
<dbReference type="Gene3D" id="3.90.226.10">
    <property type="entry name" value="2-enoyl-CoA Hydratase, Chain A, domain 1"/>
    <property type="match status" value="1"/>
</dbReference>
<dbReference type="InterPro" id="IPR029045">
    <property type="entry name" value="ClpP/crotonase-like_dom_sf"/>
</dbReference>
<comment type="caution">
    <text evidence="3">The sequence shown here is derived from an EMBL/GenBank/DDBJ whole genome shotgun (WGS) entry which is preliminary data.</text>
</comment>